<dbReference type="EMBL" id="VSSQ01029233">
    <property type="protein sequence ID" value="MPM79275.1"/>
    <property type="molecule type" value="Genomic_DNA"/>
</dbReference>
<reference evidence="1" key="1">
    <citation type="submission" date="2019-08" db="EMBL/GenBank/DDBJ databases">
        <authorList>
            <person name="Kucharzyk K."/>
            <person name="Murdoch R.W."/>
            <person name="Higgins S."/>
            <person name="Loffler F."/>
        </authorList>
    </citation>
    <scope>NUCLEOTIDE SEQUENCE</scope>
</reference>
<name>A0A645CQU7_9ZZZZ</name>
<protein>
    <submittedName>
        <fullName evidence="1">Uncharacterized protein</fullName>
    </submittedName>
</protein>
<proteinExistence type="predicted"/>
<organism evidence="1">
    <name type="scientific">bioreactor metagenome</name>
    <dbReference type="NCBI Taxonomy" id="1076179"/>
    <lineage>
        <taxon>unclassified sequences</taxon>
        <taxon>metagenomes</taxon>
        <taxon>ecological metagenomes</taxon>
    </lineage>
</organism>
<gene>
    <name evidence="1" type="ORF">SDC9_126308</name>
</gene>
<dbReference type="AlphaFoldDB" id="A0A645CQU7"/>
<comment type="caution">
    <text evidence="1">The sequence shown here is derived from an EMBL/GenBank/DDBJ whole genome shotgun (WGS) entry which is preliminary data.</text>
</comment>
<sequence length="128" mass="14400">MLGIGAVIVLHKHHAHLVRHIRIGVDHLRKLVDIFDNGLCADIARRGFRAEEIGRRGKLGNPAILDAIVGVQNAKCIEQLTFVFVHALYLHVKDEIRRQIDALALLNQLAQLRFLQPLDLIKLLDIGI</sequence>
<evidence type="ECO:0000313" key="1">
    <source>
        <dbReference type="EMBL" id="MPM79275.1"/>
    </source>
</evidence>
<accession>A0A645CQU7</accession>